<dbReference type="PANTHER" id="PTHR20863">
    <property type="entry name" value="ACYL CARRIER PROTEIN"/>
    <property type="match status" value="1"/>
</dbReference>
<feature type="domain" description="Carrier" evidence="3">
    <location>
        <begin position="4"/>
        <end position="80"/>
    </location>
</feature>
<organism evidence="4 5">
    <name type="scientific">Rubripirellula lacrimiformis</name>
    <dbReference type="NCBI Taxonomy" id="1930273"/>
    <lineage>
        <taxon>Bacteria</taxon>
        <taxon>Pseudomonadati</taxon>
        <taxon>Planctomycetota</taxon>
        <taxon>Planctomycetia</taxon>
        <taxon>Pirellulales</taxon>
        <taxon>Pirellulaceae</taxon>
        <taxon>Rubripirellula</taxon>
    </lineage>
</organism>
<dbReference type="OrthoDB" id="9810922at2"/>
<dbReference type="GO" id="GO:0016020">
    <property type="term" value="C:membrane"/>
    <property type="evidence" value="ECO:0007669"/>
    <property type="project" value="GOC"/>
</dbReference>
<keyword evidence="2" id="KW-0597">Phosphoprotein</keyword>
<dbReference type="PROSITE" id="PS50075">
    <property type="entry name" value="CARRIER"/>
    <property type="match status" value="1"/>
</dbReference>
<keyword evidence="1" id="KW-0596">Phosphopantetheine</keyword>
<dbReference type="Gene3D" id="1.10.1200.10">
    <property type="entry name" value="ACP-like"/>
    <property type="match status" value="1"/>
</dbReference>
<dbReference type="InterPro" id="IPR003231">
    <property type="entry name" value="ACP"/>
</dbReference>
<dbReference type="Pfam" id="PF00550">
    <property type="entry name" value="PP-binding"/>
    <property type="match status" value="1"/>
</dbReference>
<dbReference type="SUPFAM" id="SSF47336">
    <property type="entry name" value="ACP-like"/>
    <property type="match status" value="1"/>
</dbReference>
<keyword evidence="5" id="KW-1185">Reference proteome</keyword>
<dbReference type="PANTHER" id="PTHR20863:SF76">
    <property type="entry name" value="CARRIER DOMAIN-CONTAINING PROTEIN"/>
    <property type="match status" value="1"/>
</dbReference>
<evidence type="ECO:0000256" key="1">
    <source>
        <dbReference type="ARBA" id="ARBA00022450"/>
    </source>
</evidence>
<accession>A0A517NIF6</accession>
<dbReference type="GO" id="GO:0000036">
    <property type="term" value="F:acyl carrier activity"/>
    <property type="evidence" value="ECO:0007669"/>
    <property type="project" value="TreeGrafter"/>
</dbReference>
<dbReference type="RefSeq" id="WP_145174102.1">
    <property type="nucleotide sequence ID" value="NZ_CP036525.1"/>
</dbReference>
<dbReference type="GO" id="GO:0009245">
    <property type="term" value="P:lipid A biosynthetic process"/>
    <property type="evidence" value="ECO:0007669"/>
    <property type="project" value="TreeGrafter"/>
</dbReference>
<protein>
    <submittedName>
        <fullName evidence="4">Acyl carrier protein</fullName>
    </submittedName>
</protein>
<proteinExistence type="predicted"/>
<dbReference type="InterPro" id="IPR036736">
    <property type="entry name" value="ACP-like_sf"/>
</dbReference>
<evidence type="ECO:0000313" key="4">
    <source>
        <dbReference type="EMBL" id="QDT06868.1"/>
    </source>
</evidence>
<evidence type="ECO:0000256" key="2">
    <source>
        <dbReference type="ARBA" id="ARBA00022553"/>
    </source>
</evidence>
<dbReference type="KEGG" id="rlc:K227x_52890"/>
<evidence type="ECO:0000313" key="5">
    <source>
        <dbReference type="Proteomes" id="UP000318538"/>
    </source>
</evidence>
<dbReference type="GO" id="GO:0005829">
    <property type="term" value="C:cytosol"/>
    <property type="evidence" value="ECO:0007669"/>
    <property type="project" value="TreeGrafter"/>
</dbReference>
<dbReference type="EMBL" id="CP036525">
    <property type="protein sequence ID" value="QDT06868.1"/>
    <property type="molecule type" value="Genomic_DNA"/>
</dbReference>
<dbReference type="InterPro" id="IPR009081">
    <property type="entry name" value="PP-bd_ACP"/>
</dbReference>
<name>A0A517NIF6_9BACT</name>
<dbReference type="Proteomes" id="UP000318538">
    <property type="component" value="Chromosome"/>
</dbReference>
<gene>
    <name evidence="4" type="primary">acpP_3</name>
    <name evidence="4" type="ORF">K227x_52890</name>
</gene>
<dbReference type="AlphaFoldDB" id="A0A517NIF6"/>
<reference evidence="4 5" key="1">
    <citation type="submission" date="2019-02" db="EMBL/GenBank/DDBJ databases">
        <title>Deep-cultivation of Planctomycetes and their phenomic and genomic characterization uncovers novel biology.</title>
        <authorList>
            <person name="Wiegand S."/>
            <person name="Jogler M."/>
            <person name="Boedeker C."/>
            <person name="Pinto D."/>
            <person name="Vollmers J."/>
            <person name="Rivas-Marin E."/>
            <person name="Kohn T."/>
            <person name="Peeters S.H."/>
            <person name="Heuer A."/>
            <person name="Rast P."/>
            <person name="Oberbeckmann S."/>
            <person name="Bunk B."/>
            <person name="Jeske O."/>
            <person name="Meyerdierks A."/>
            <person name="Storesund J.E."/>
            <person name="Kallscheuer N."/>
            <person name="Luecker S."/>
            <person name="Lage O.M."/>
            <person name="Pohl T."/>
            <person name="Merkel B.J."/>
            <person name="Hornburger P."/>
            <person name="Mueller R.-W."/>
            <person name="Bruemmer F."/>
            <person name="Labrenz M."/>
            <person name="Spormann A.M."/>
            <person name="Op den Camp H."/>
            <person name="Overmann J."/>
            <person name="Amann R."/>
            <person name="Jetten M.S.M."/>
            <person name="Mascher T."/>
            <person name="Medema M.H."/>
            <person name="Devos D.P."/>
            <person name="Kaster A.-K."/>
            <person name="Ovreas L."/>
            <person name="Rohde M."/>
            <person name="Galperin M.Y."/>
            <person name="Jogler C."/>
        </authorList>
    </citation>
    <scope>NUCLEOTIDE SEQUENCE [LARGE SCALE GENOMIC DNA]</scope>
    <source>
        <strain evidence="4 5">K22_7</strain>
    </source>
</reference>
<dbReference type="GO" id="GO:0000035">
    <property type="term" value="F:acyl binding"/>
    <property type="evidence" value="ECO:0007669"/>
    <property type="project" value="TreeGrafter"/>
</dbReference>
<evidence type="ECO:0000259" key="3">
    <source>
        <dbReference type="PROSITE" id="PS50075"/>
    </source>
</evidence>
<sequence>MTPAEIRDEILDILEDISPDDDLENLDDEKAFRDQLELDSMDFLDIVMELRKRHRVQIPEEDYGHLASMHSTVTYLEPKMKDIVKS</sequence>